<sequence>TGNADIENVDKFLSSISMVTEETGNADIENVDKLFYSISMVTVETGNADIENVEELLCSISMVTVRIGKADVENVDESHYQEYAMKIPEQLNRQIQIQASLFCVNESRLQFAVKRK</sequence>
<proteinExistence type="predicted"/>
<protein>
    <submittedName>
        <fullName evidence="1">Uncharacterized protein</fullName>
    </submittedName>
</protein>
<keyword evidence="2" id="KW-1185">Reference proteome</keyword>
<gene>
    <name evidence="1" type="ORF">ACJMK2_041189</name>
</gene>
<evidence type="ECO:0000313" key="1">
    <source>
        <dbReference type="EMBL" id="KAL3868377.1"/>
    </source>
</evidence>
<accession>A0ABD3W3B6</accession>
<dbReference type="AlphaFoldDB" id="A0ABD3W3B6"/>
<organism evidence="1 2">
    <name type="scientific">Sinanodonta woodiana</name>
    <name type="common">Chinese pond mussel</name>
    <name type="synonym">Anodonta woodiana</name>
    <dbReference type="NCBI Taxonomy" id="1069815"/>
    <lineage>
        <taxon>Eukaryota</taxon>
        <taxon>Metazoa</taxon>
        <taxon>Spiralia</taxon>
        <taxon>Lophotrochozoa</taxon>
        <taxon>Mollusca</taxon>
        <taxon>Bivalvia</taxon>
        <taxon>Autobranchia</taxon>
        <taxon>Heteroconchia</taxon>
        <taxon>Palaeoheterodonta</taxon>
        <taxon>Unionida</taxon>
        <taxon>Unionoidea</taxon>
        <taxon>Unionidae</taxon>
        <taxon>Unioninae</taxon>
        <taxon>Sinanodonta</taxon>
    </lineage>
</organism>
<dbReference type="EMBL" id="JBJQND010000008">
    <property type="protein sequence ID" value="KAL3868377.1"/>
    <property type="molecule type" value="Genomic_DNA"/>
</dbReference>
<name>A0ABD3W3B6_SINWO</name>
<feature type="non-terminal residue" evidence="1">
    <location>
        <position position="1"/>
    </location>
</feature>
<comment type="caution">
    <text evidence="1">The sequence shown here is derived from an EMBL/GenBank/DDBJ whole genome shotgun (WGS) entry which is preliminary data.</text>
</comment>
<reference evidence="1 2" key="1">
    <citation type="submission" date="2024-11" db="EMBL/GenBank/DDBJ databases">
        <title>Chromosome-level genome assembly of the freshwater bivalve Anodonta woodiana.</title>
        <authorList>
            <person name="Chen X."/>
        </authorList>
    </citation>
    <scope>NUCLEOTIDE SEQUENCE [LARGE SCALE GENOMIC DNA]</scope>
    <source>
        <strain evidence="1">MN2024</strain>
        <tissue evidence="1">Gills</tissue>
    </source>
</reference>
<dbReference type="Proteomes" id="UP001634394">
    <property type="component" value="Unassembled WGS sequence"/>
</dbReference>
<evidence type="ECO:0000313" key="2">
    <source>
        <dbReference type="Proteomes" id="UP001634394"/>
    </source>
</evidence>